<dbReference type="PROSITE" id="PS51483">
    <property type="entry name" value="B5"/>
    <property type="match status" value="1"/>
</dbReference>
<dbReference type="AlphaFoldDB" id="A0A6J7H935"/>
<dbReference type="HAMAP" id="MF_00283">
    <property type="entry name" value="Phe_tRNA_synth_beta1"/>
    <property type="match status" value="1"/>
</dbReference>
<dbReference type="Gene3D" id="3.30.70.380">
    <property type="entry name" value="Ferrodoxin-fold anticodon-binding domain"/>
    <property type="match status" value="1"/>
</dbReference>
<keyword evidence="9" id="KW-0436">Ligase</keyword>
<dbReference type="SUPFAM" id="SSF55681">
    <property type="entry name" value="Class II aaRS and biotin synthetases"/>
    <property type="match status" value="1"/>
</dbReference>
<evidence type="ECO:0000256" key="9">
    <source>
        <dbReference type="ARBA" id="ARBA00022598"/>
    </source>
</evidence>
<feature type="domain" description="B5" evidence="21">
    <location>
        <begin position="405"/>
        <end position="480"/>
    </location>
</feature>
<dbReference type="SUPFAM" id="SSF50249">
    <property type="entry name" value="Nucleic acid-binding proteins"/>
    <property type="match status" value="1"/>
</dbReference>
<dbReference type="InterPro" id="IPR009061">
    <property type="entry name" value="DNA-bd_dom_put_sf"/>
</dbReference>
<dbReference type="PROSITE" id="PS50886">
    <property type="entry name" value="TRBD"/>
    <property type="match status" value="1"/>
</dbReference>
<protein>
    <recommendedName>
        <fullName evidence="6">Phenylalanine--tRNA ligase beta subunit</fullName>
        <ecNumber evidence="5">6.1.1.20</ecNumber>
    </recommendedName>
    <alternativeName>
        <fullName evidence="17">Phenylalanyl-tRNA synthetase beta subunit</fullName>
    </alternativeName>
</protein>
<dbReference type="Pfam" id="PF03483">
    <property type="entry name" value="B3_4"/>
    <property type="match status" value="1"/>
</dbReference>
<dbReference type="Gene3D" id="3.30.56.10">
    <property type="match status" value="2"/>
</dbReference>
<sequence length="827" mass="87713">MRVPVEWLRELIGIPEIESARDIGEQLVRCGFEVEGVEESGAGLSGPLVVGRVVSIEELTDFKKPIRWCQVDTGDGALRGVICGARNFAAGDLVIVAPPGTTLPGGFHITARETYGHTSNGMICSERELGLGDNHDGIIVLAEGSPGDDGAKVMGIGDAVLDIAVTPDRGYALSMRGIAREASIAYGLDFVDPGLALAELPAPDAQRPPHESGSDALDACALLTLRTIRGFDPSAPTPGWMKSRLTAAGMRPVSLAVDVTNYVMLEIGQPLHAFDESKVVGVVRAGWARPTETLETLDHVVRALHEEDLVIRDDRGPLGLAGTMGGRHSEIDDSTTDIVLEAAWFDPRVVSRMARRHKLNSEASRRFERGVDRVLAPYASARAASLLLEFGGGTYAGMTAVEAAWDRPTIAMAADLAQRTAGCEIPVSECIEALARVGCEVSPDGDVLKVLPPAWRPDLTDPADCVEEVLRLHGFDRIPARLPMAPPGFGRTPIQRLRRVVGITMAAMGCVEVLNYPFMSVSDFEALRLPSDDLRRRTPVLANPLSAEAPFMRSTLLPGVLAAARRNRGRGLEDIAIWELGRVFVLRAGQPAEGSVDPIRPSVAHRPSDQDFEALEALLPDQPQHLAAVWCGQIEPSGWWGAGRNAEWSDAVDAALRVISSAGAEATVVPAGDSAFHPGRTGQLMIAGTVIGHAGELHPATCAHFGIAPRSVAFEIDLDALAAFASLPAAPEFSTAPVAKEDLALVVPAHVRAADVAATLQMAGGILVEDVRLFDVYEGPQVPAGHRSLAFALRLRAHGRTLTPEEIAGVRAAAIGAAAAAHGATLR</sequence>
<dbReference type="SMART" id="SM00874">
    <property type="entry name" value="B5"/>
    <property type="match status" value="1"/>
</dbReference>
<proteinExistence type="inferred from homology"/>
<evidence type="ECO:0000256" key="5">
    <source>
        <dbReference type="ARBA" id="ARBA00012814"/>
    </source>
</evidence>
<dbReference type="InterPro" id="IPR002547">
    <property type="entry name" value="tRNA-bd_dom"/>
</dbReference>
<dbReference type="CDD" id="cd00769">
    <property type="entry name" value="PheRS_beta_core"/>
    <property type="match status" value="1"/>
</dbReference>
<evidence type="ECO:0000256" key="13">
    <source>
        <dbReference type="ARBA" id="ARBA00022842"/>
    </source>
</evidence>
<comment type="subunit">
    <text evidence="4">Tetramer of two alpha and two beta subunits.</text>
</comment>
<dbReference type="InterPro" id="IPR045864">
    <property type="entry name" value="aa-tRNA-synth_II/BPL/LPL"/>
</dbReference>
<dbReference type="GO" id="GO:0009328">
    <property type="term" value="C:phenylalanine-tRNA ligase complex"/>
    <property type="evidence" value="ECO:0007669"/>
    <property type="project" value="TreeGrafter"/>
</dbReference>
<evidence type="ECO:0000259" key="20">
    <source>
        <dbReference type="PROSITE" id="PS51447"/>
    </source>
</evidence>
<dbReference type="SMART" id="SM00896">
    <property type="entry name" value="FDX-ACB"/>
    <property type="match status" value="1"/>
</dbReference>
<dbReference type="InterPro" id="IPR033714">
    <property type="entry name" value="tRNA_bind_bactPheRS"/>
</dbReference>
<evidence type="ECO:0000256" key="8">
    <source>
        <dbReference type="ARBA" id="ARBA00022555"/>
    </source>
</evidence>
<evidence type="ECO:0000256" key="4">
    <source>
        <dbReference type="ARBA" id="ARBA00011209"/>
    </source>
</evidence>
<evidence type="ECO:0000256" key="7">
    <source>
        <dbReference type="ARBA" id="ARBA00022490"/>
    </source>
</evidence>
<name>A0A6J7H935_9ZZZZ</name>
<keyword evidence="8" id="KW-0820">tRNA-binding</keyword>
<dbReference type="InterPro" id="IPR005146">
    <property type="entry name" value="B3/B4_tRNA-bd"/>
</dbReference>
<dbReference type="InterPro" id="IPR012340">
    <property type="entry name" value="NA-bd_OB-fold"/>
</dbReference>
<accession>A0A6J7H935</accession>
<dbReference type="EC" id="6.1.1.20" evidence="5"/>
<evidence type="ECO:0000313" key="22">
    <source>
        <dbReference type="EMBL" id="CAB4913313.1"/>
    </source>
</evidence>
<evidence type="ECO:0000256" key="16">
    <source>
        <dbReference type="ARBA" id="ARBA00023146"/>
    </source>
</evidence>
<dbReference type="Gene3D" id="3.30.930.10">
    <property type="entry name" value="Bira Bifunctional Protein, Domain 2"/>
    <property type="match status" value="1"/>
</dbReference>
<keyword evidence="7" id="KW-0963">Cytoplasm</keyword>
<dbReference type="GO" id="GO:0005524">
    <property type="term" value="F:ATP binding"/>
    <property type="evidence" value="ECO:0007669"/>
    <property type="project" value="UniProtKB-KW"/>
</dbReference>
<reference evidence="22" key="1">
    <citation type="submission" date="2020-05" db="EMBL/GenBank/DDBJ databases">
        <authorList>
            <person name="Chiriac C."/>
            <person name="Salcher M."/>
            <person name="Ghai R."/>
            <person name="Kavagutti S V."/>
        </authorList>
    </citation>
    <scope>NUCLEOTIDE SEQUENCE</scope>
</reference>
<evidence type="ECO:0000256" key="17">
    <source>
        <dbReference type="ARBA" id="ARBA00033189"/>
    </source>
</evidence>
<evidence type="ECO:0000256" key="15">
    <source>
        <dbReference type="ARBA" id="ARBA00022917"/>
    </source>
</evidence>
<comment type="catalytic activity">
    <reaction evidence="18">
        <text>tRNA(Phe) + L-phenylalanine + ATP = L-phenylalanyl-tRNA(Phe) + AMP + diphosphate + H(+)</text>
        <dbReference type="Rhea" id="RHEA:19413"/>
        <dbReference type="Rhea" id="RHEA-COMP:9668"/>
        <dbReference type="Rhea" id="RHEA-COMP:9699"/>
        <dbReference type="ChEBI" id="CHEBI:15378"/>
        <dbReference type="ChEBI" id="CHEBI:30616"/>
        <dbReference type="ChEBI" id="CHEBI:33019"/>
        <dbReference type="ChEBI" id="CHEBI:58095"/>
        <dbReference type="ChEBI" id="CHEBI:78442"/>
        <dbReference type="ChEBI" id="CHEBI:78531"/>
        <dbReference type="ChEBI" id="CHEBI:456215"/>
        <dbReference type="EC" id="6.1.1.20"/>
    </reaction>
</comment>
<dbReference type="PROSITE" id="PS51447">
    <property type="entry name" value="FDX_ACB"/>
    <property type="match status" value="1"/>
</dbReference>
<evidence type="ECO:0000256" key="18">
    <source>
        <dbReference type="ARBA" id="ARBA00049255"/>
    </source>
</evidence>
<feature type="domain" description="TRNA-binding" evidence="19">
    <location>
        <begin position="42"/>
        <end position="154"/>
    </location>
</feature>
<dbReference type="SUPFAM" id="SSF56037">
    <property type="entry name" value="PheT/TilS domain"/>
    <property type="match status" value="1"/>
</dbReference>
<dbReference type="PANTHER" id="PTHR10947:SF0">
    <property type="entry name" value="PHENYLALANINE--TRNA LIGASE BETA SUBUNIT"/>
    <property type="match status" value="1"/>
</dbReference>
<comment type="cofactor">
    <cofactor evidence="1">
        <name>Mg(2+)</name>
        <dbReference type="ChEBI" id="CHEBI:18420"/>
    </cofactor>
</comment>
<dbReference type="Gene3D" id="3.50.40.10">
    <property type="entry name" value="Phenylalanyl-trna Synthetase, Chain B, domain 3"/>
    <property type="match status" value="1"/>
</dbReference>
<dbReference type="SUPFAM" id="SSF46955">
    <property type="entry name" value="Putative DNA-binding domain"/>
    <property type="match status" value="1"/>
</dbReference>
<organism evidence="22">
    <name type="scientific">freshwater metagenome</name>
    <dbReference type="NCBI Taxonomy" id="449393"/>
    <lineage>
        <taxon>unclassified sequences</taxon>
        <taxon>metagenomes</taxon>
        <taxon>ecological metagenomes</taxon>
    </lineage>
</organism>
<dbReference type="InterPro" id="IPR005147">
    <property type="entry name" value="tRNA_synthase_B5-dom"/>
</dbReference>
<dbReference type="NCBIfam" id="TIGR00472">
    <property type="entry name" value="pheT_bact"/>
    <property type="match status" value="1"/>
</dbReference>
<dbReference type="GO" id="GO:0006432">
    <property type="term" value="P:phenylalanyl-tRNA aminoacylation"/>
    <property type="evidence" value="ECO:0007669"/>
    <property type="project" value="InterPro"/>
</dbReference>
<dbReference type="FunFam" id="2.40.50.140:FF:000045">
    <property type="entry name" value="Phenylalanine--tRNA ligase beta subunit"/>
    <property type="match status" value="1"/>
</dbReference>
<evidence type="ECO:0000256" key="10">
    <source>
        <dbReference type="ARBA" id="ARBA00022723"/>
    </source>
</evidence>
<gene>
    <name evidence="22" type="ORF">UFOPK3610_00958</name>
</gene>
<feature type="domain" description="FDX-ACB" evidence="20">
    <location>
        <begin position="734"/>
        <end position="827"/>
    </location>
</feature>
<keyword evidence="11" id="KW-0547">Nucleotide-binding</keyword>
<dbReference type="InterPro" id="IPR036690">
    <property type="entry name" value="Fdx_antiC-bd_sf"/>
</dbReference>
<dbReference type="GO" id="GO:0004826">
    <property type="term" value="F:phenylalanine-tRNA ligase activity"/>
    <property type="evidence" value="ECO:0007669"/>
    <property type="project" value="UniProtKB-EC"/>
</dbReference>
<keyword evidence="13" id="KW-0460">Magnesium</keyword>
<evidence type="ECO:0000259" key="19">
    <source>
        <dbReference type="PROSITE" id="PS50886"/>
    </source>
</evidence>
<dbReference type="GO" id="GO:0000049">
    <property type="term" value="F:tRNA binding"/>
    <property type="evidence" value="ECO:0007669"/>
    <property type="project" value="UniProtKB-KW"/>
</dbReference>
<dbReference type="CDD" id="cd02796">
    <property type="entry name" value="tRNA_bind_bactPheRS"/>
    <property type="match status" value="1"/>
</dbReference>
<dbReference type="SMART" id="SM00873">
    <property type="entry name" value="B3_4"/>
    <property type="match status" value="1"/>
</dbReference>
<evidence type="ECO:0000256" key="12">
    <source>
        <dbReference type="ARBA" id="ARBA00022840"/>
    </source>
</evidence>
<evidence type="ECO:0000256" key="6">
    <source>
        <dbReference type="ARBA" id="ARBA00017032"/>
    </source>
</evidence>
<keyword evidence="10" id="KW-0479">Metal-binding</keyword>
<dbReference type="InterPro" id="IPR020825">
    <property type="entry name" value="Phe-tRNA_synthase-like_B3/B4"/>
</dbReference>
<dbReference type="InterPro" id="IPR045060">
    <property type="entry name" value="Phe-tRNA-ligase_IIc_bsu"/>
</dbReference>
<dbReference type="Pfam" id="PF01588">
    <property type="entry name" value="tRNA_bind"/>
    <property type="match status" value="1"/>
</dbReference>
<dbReference type="PANTHER" id="PTHR10947">
    <property type="entry name" value="PHENYLALANYL-TRNA SYNTHETASE BETA CHAIN AND LEUCINE-RICH REPEAT-CONTAINING PROTEIN 47"/>
    <property type="match status" value="1"/>
</dbReference>
<comment type="subcellular location">
    <subcellularLocation>
        <location evidence="2">Cytoplasm</location>
    </subcellularLocation>
</comment>
<dbReference type="GO" id="GO:0000287">
    <property type="term" value="F:magnesium ion binding"/>
    <property type="evidence" value="ECO:0007669"/>
    <property type="project" value="InterPro"/>
</dbReference>
<keyword evidence="15" id="KW-0648">Protein biosynthesis</keyword>
<evidence type="ECO:0000256" key="11">
    <source>
        <dbReference type="ARBA" id="ARBA00022741"/>
    </source>
</evidence>
<dbReference type="Pfam" id="PF17759">
    <property type="entry name" value="tRNA_synthFbeta"/>
    <property type="match status" value="1"/>
</dbReference>
<evidence type="ECO:0000256" key="2">
    <source>
        <dbReference type="ARBA" id="ARBA00004496"/>
    </source>
</evidence>
<keyword evidence="14" id="KW-0694">RNA-binding</keyword>
<dbReference type="SUPFAM" id="SSF54991">
    <property type="entry name" value="Anticodon-binding domain of PheRS"/>
    <property type="match status" value="1"/>
</dbReference>
<evidence type="ECO:0000256" key="14">
    <source>
        <dbReference type="ARBA" id="ARBA00022884"/>
    </source>
</evidence>
<dbReference type="Pfam" id="PF03147">
    <property type="entry name" value="FDX-ACB"/>
    <property type="match status" value="1"/>
</dbReference>
<evidence type="ECO:0000256" key="1">
    <source>
        <dbReference type="ARBA" id="ARBA00001946"/>
    </source>
</evidence>
<keyword evidence="16" id="KW-0030">Aminoacyl-tRNA synthetase</keyword>
<dbReference type="InterPro" id="IPR041616">
    <property type="entry name" value="PheRS_beta_core"/>
</dbReference>
<dbReference type="Pfam" id="PF03484">
    <property type="entry name" value="B5"/>
    <property type="match status" value="1"/>
</dbReference>
<keyword evidence="12" id="KW-0067">ATP-binding</keyword>
<evidence type="ECO:0000256" key="3">
    <source>
        <dbReference type="ARBA" id="ARBA00008653"/>
    </source>
</evidence>
<dbReference type="Gene3D" id="2.40.50.140">
    <property type="entry name" value="Nucleic acid-binding proteins"/>
    <property type="match status" value="1"/>
</dbReference>
<dbReference type="EMBL" id="CAFBMR010000032">
    <property type="protein sequence ID" value="CAB4913313.1"/>
    <property type="molecule type" value="Genomic_DNA"/>
</dbReference>
<evidence type="ECO:0000259" key="21">
    <source>
        <dbReference type="PROSITE" id="PS51483"/>
    </source>
</evidence>
<dbReference type="InterPro" id="IPR004532">
    <property type="entry name" value="Phe-tRNA-ligase_IIc_bsu_bact"/>
</dbReference>
<comment type="similarity">
    <text evidence="3">Belongs to the phenylalanyl-tRNA synthetase beta subunit family. Type 1 subfamily.</text>
</comment>
<dbReference type="InterPro" id="IPR005121">
    <property type="entry name" value="Fdx_antiC-bd"/>
</dbReference>